<keyword evidence="5 10" id="KW-0698">rRNA processing</keyword>
<gene>
    <name evidence="12" type="ORF">LTR62_008725</name>
</gene>
<comment type="subunit">
    <text evidence="3 10">Associates with 90S and pre-40S pre-ribosomal particles.</text>
</comment>
<comment type="function">
    <text evidence="9 10">Component of the 90S pre-ribosome involved in the maturation of rRNAs. Required for early cleavages of the pre-RNAs in the 40S ribosomal subunit maturation pathway.</text>
</comment>
<keyword evidence="8 10" id="KW-0687">Ribonucleoprotein</keyword>
<evidence type="ECO:0000256" key="11">
    <source>
        <dbReference type="SAM" id="MobiDB-lite"/>
    </source>
</evidence>
<evidence type="ECO:0000256" key="5">
    <source>
        <dbReference type="ARBA" id="ARBA00022552"/>
    </source>
</evidence>
<evidence type="ECO:0000313" key="12">
    <source>
        <dbReference type="EMBL" id="KAK5108194.1"/>
    </source>
</evidence>
<evidence type="ECO:0000256" key="1">
    <source>
        <dbReference type="ARBA" id="ARBA00004604"/>
    </source>
</evidence>
<evidence type="ECO:0000256" key="4">
    <source>
        <dbReference type="ARBA" id="ARBA00022517"/>
    </source>
</evidence>
<dbReference type="InterPro" id="IPR009292">
    <property type="entry name" value="RRP36"/>
</dbReference>
<dbReference type="PANTHER" id="PTHR21738">
    <property type="entry name" value="RIBOSOMAL RNA PROCESSING PROTEIN 36 HOMOLOG"/>
    <property type="match status" value="1"/>
</dbReference>
<comment type="caution">
    <text evidence="12">The sequence shown here is derived from an EMBL/GenBank/DDBJ whole genome shotgun (WGS) entry which is preliminary data.</text>
</comment>
<sequence length="342" mass="39542">MAPARLLQRNVRVAARMQEQYVDEEEEEAGDEDEAGLGTEEEDEDLDGSELDDEEDDSGAEGPSDIEDGNQLEDGDVQQRISSVSFGVLKKAQDVLSQKRKRGSDEAPEQDHKLETLRKRLRQIKDEKTTISSSQRQTERLQDQGSDDQDSDNDSAPSEEGAATTGRSSKHAPAEQTSRHQVTRKRNVIEVPKRNIRDPRFDAFNHTDSTQQAHTERAYSFLDDYQKSEIIELKSALKRTKDEADYTTLRRKINSMENKLKSKAAREREQEVVRQHRREEKGKVQAGKTPYYLKEKEIKERALVEKFRGMKGREREKTIEKKRLKESQKEKRRMPRERRVDG</sequence>
<dbReference type="Proteomes" id="UP001310890">
    <property type="component" value="Unassembled WGS sequence"/>
</dbReference>
<comment type="subcellular location">
    <subcellularLocation>
        <location evidence="1 10">Nucleus</location>
        <location evidence="1 10">Nucleolus</location>
    </subcellularLocation>
</comment>
<dbReference type="EMBL" id="JAVRRL010000093">
    <property type="protein sequence ID" value="KAK5108194.1"/>
    <property type="molecule type" value="Genomic_DNA"/>
</dbReference>
<dbReference type="AlphaFoldDB" id="A0AAN7TDA6"/>
<dbReference type="PANTHER" id="PTHR21738:SF0">
    <property type="entry name" value="RIBOSOMAL RNA PROCESSING PROTEIN 36 HOMOLOG"/>
    <property type="match status" value="1"/>
</dbReference>
<feature type="region of interest" description="Disordered" evidence="11">
    <location>
        <begin position="309"/>
        <end position="342"/>
    </location>
</feature>
<accession>A0AAN7TDA6</accession>
<feature type="compositionally biased region" description="Basic and acidic residues" evidence="11">
    <location>
        <begin position="309"/>
        <end position="329"/>
    </location>
</feature>
<proteinExistence type="inferred from homology"/>
<keyword evidence="7 10" id="KW-0539">Nucleus</keyword>
<evidence type="ECO:0000256" key="3">
    <source>
        <dbReference type="ARBA" id="ARBA00011167"/>
    </source>
</evidence>
<feature type="compositionally biased region" description="Basic and acidic residues" evidence="11">
    <location>
        <begin position="258"/>
        <end position="283"/>
    </location>
</feature>
<dbReference type="GO" id="GO:0005730">
    <property type="term" value="C:nucleolus"/>
    <property type="evidence" value="ECO:0007669"/>
    <property type="project" value="UniProtKB-SubCell"/>
</dbReference>
<keyword evidence="6" id="KW-0175">Coiled coil</keyword>
<evidence type="ECO:0000256" key="8">
    <source>
        <dbReference type="ARBA" id="ARBA00023274"/>
    </source>
</evidence>
<evidence type="ECO:0000256" key="6">
    <source>
        <dbReference type="ARBA" id="ARBA00023054"/>
    </source>
</evidence>
<evidence type="ECO:0000256" key="7">
    <source>
        <dbReference type="ARBA" id="ARBA00023242"/>
    </source>
</evidence>
<keyword evidence="4 10" id="KW-0690">Ribosome biogenesis</keyword>
<protein>
    <recommendedName>
        <fullName evidence="10">rRNA biogenesis protein RRP36</fullName>
    </recommendedName>
</protein>
<feature type="region of interest" description="Disordered" evidence="11">
    <location>
        <begin position="258"/>
        <end position="288"/>
    </location>
</feature>
<organism evidence="12 13">
    <name type="scientific">Meristemomyces frigidus</name>
    <dbReference type="NCBI Taxonomy" id="1508187"/>
    <lineage>
        <taxon>Eukaryota</taxon>
        <taxon>Fungi</taxon>
        <taxon>Dikarya</taxon>
        <taxon>Ascomycota</taxon>
        <taxon>Pezizomycotina</taxon>
        <taxon>Dothideomycetes</taxon>
        <taxon>Dothideomycetidae</taxon>
        <taxon>Mycosphaerellales</taxon>
        <taxon>Teratosphaeriaceae</taxon>
        <taxon>Meristemomyces</taxon>
    </lineage>
</organism>
<dbReference type="GO" id="GO:0030686">
    <property type="term" value="C:90S preribosome"/>
    <property type="evidence" value="ECO:0007669"/>
    <property type="project" value="TreeGrafter"/>
</dbReference>
<evidence type="ECO:0000256" key="2">
    <source>
        <dbReference type="ARBA" id="ARBA00009418"/>
    </source>
</evidence>
<feature type="region of interest" description="Disordered" evidence="11">
    <location>
        <begin position="1"/>
        <end position="213"/>
    </location>
</feature>
<evidence type="ECO:0000256" key="9">
    <source>
        <dbReference type="ARBA" id="ARBA00025053"/>
    </source>
</evidence>
<dbReference type="GO" id="GO:0000462">
    <property type="term" value="P:maturation of SSU-rRNA from tricistronic rRNA transcript (SSU-rRNA, 5.8S rRNA, LSU-rRNA)"/>
    <property type="evidence" value="ECO:0007669"/>
    <property type="project" value="TreeGrafter"/>
</dbReference>
<comment type="similarity">
    <text evidence="2 10">Belongs to the RRP36 family.</text>
</comment>
<evidence type="ECO:0000256" key="10">
    <source>
        <dbReference type="RuleBase" id="RU368027"/>
    </source>
</evidence>
<feature type="compositionally biased region" description="Basic and acidic residues" evidence="11">
    <location>
        <begin position="103"/>
        <end position="129"/>
    </location>
</feature>
<feature type="compositionally biased region" description="Acidic residues" evidence="11">
    <location>
        <begin position="21"/>
        <end position="76"/>
    </location>
</feature>
<evidence type="ECO:0000313" key="13">
    <source>
        <dbReference type="Proteomes" id="UP001310890"/>
    </source>
</evidence>
<feature type="compositionally biased region" description="Basic and acidic residues" evidence="11">
    <location>
        <begin position="187"/>
        <end position="205"/>
    </location>
</feature>
<reference evidence="12" key="1">
    <citation type="submission" date="2023-08" db="EMBL/GenBank/DDBJ databases">
        <title>Black Yeasts Isolated from many extreme environments.</title>
        <authorList>
            <person name="Coleine C."/>
            <person name="Stajich J.E."/>
            <person name="Selbmann L."/>
        </authorList>
    </citation>
    <scope>NUCLEOTIDE SEQUENCE</scope>
    <source>
        <strain evidence="12">CCFEE 5401</strain>
    </source>
</reference>
<dbReference type="Pfam" id="PF06102">
    <property type="entry name" value="RRP36"/>
    <property type="match status" value="1"/>
</dbReference>
<name>A0AAN7TDA6_9PEZI</name>